<dbReference type="PANTHER" id="PTHR37694:SF1">
    <property type="entry name" value="SLR8022 PROTEIN"/>
    <property type="match status" value="1"/>
</dbReference>
<dbReference type="InterPro" id="IPR014710">
    <property type="entry name" value="RmlC-like_jellyroll"/>
</dbReference>
<sequence length="189" mass="19665">MGSGSGAGMVDPGPAGARAHLRCFWSASFTATRSVLDYAVDNSTEPEAREKMNPDPAEAADARQQGERVGAPVIELDCAADIAALRASDSYGRADHAAETVAKQSGLRVVLVALKAGGQMHEHHADAPITVHGLEGRIQFTVGGQSHELVPGRVLVVAAGLRHAVLAIEESAFLLTIGGRHPVHDTKGP</sequence>
<dbReference type="InterPro" id="IPR013096">
    <property type="entry name" value="Cupin_2"/>
</dbReference>
<comment type="caution">
    <text evidence="3">The sequence shown here is derived from an EMBL/GenBank/DDBJ whole genome shotgun (WGS) entry which is preliminary data.</text>
</comment>
<name>A0A2W5Z371_9BACT</name>
<organism evidence="3 4">
    <name type="scientific">Candidatus Aeolococcus gillhamiae</name>
    <dbReference type="NCBI Taxonomy" id="3127015"/>
    <lineage>
        <taxon>Bacteria</taxon>
        <taxon>Bacillati</taxon>
        <taxon>Candidatus Dormiibacterota</taxon>
        <taxon>Candidatus Dormibacteria</taxon>
        <taxon>Candidatus Aeolococcales</taxon>
        <taxon>Candidatus Aeolococcaceae</taxon>
        <taxon>Candidatus Aeolococcus</taxon>
    </lineage>
</organism>
<evidence type="ECO:0000313" key="3">
    <source>
        <dbReference type="EMBL" id="PZR79799.1"/>
    </source>
</evidence>
<dbReference type="EMBL" id="QHBU01000189">
    <property type="protein sequence ID" value="PZR79799.1"/>
    <property type="molecule type" value="Genomic_DNA"/>
</dbReference>
<accession>A0A2W5Z371</accession>
<proteinExistence type="predicted"/>
<evidence type="ECO:0000313" key="4">
    <source>
        <dbReference type="Proteomes" id="UP000248724"/>
    </source>
</evidence>
<dbReference type="Gene3D" id="2.60.120.10">
    <property type="entry name" value="Jelly Rolls"/>
    <property type="match status" value="1"/>
</dbReference>
<feature type="region of interest" description="Disordered" evidence="1">
    <location>
        <begin position="44"/>
        <end position="64"/>
    </location>
</feature>
<dbReference type="CDD" id="cd02230">
    <property type="entry name" value="cupin_HP0902-like"/>
    <property type="match status" value="1"/>
</dbReference>
<dbReference type="PANTHER" id="PTHR37694">
    <property type="entry name" value="SLR8022 PROTEIN"/>
    <property type="match status" value="1"/>
</dbReference>
<dbReference type="SUPFAM" id="SSF51182">
    <property type="entry name" value="RmlC-like cupins"/>
    <property type="match status" value="1"/>
</dbReference>
<dbReference type="AlphaFoldDB" id="A0A2W5Z371"/>
<dbReference type="Proteomes" id="UP000248724">
    <property type="component" value="Unassembled WGS sequence"/>
</dbReference>
<feature type="domain" description="Cupin type-2" evidence="2">
    <location>
        <begin position="113"/>
        <end position="170"/>
    </location>
</feature>
<dbReference type="Pfam" id="PF07883">
    <property type="entry name" value="Cupin_2"/>
    <property type="match status" value="1"/>
</dbReference>
<protein>
    <recommendedName>
        <fullName evidence="2">Cupin type-2 domain-containing protein</fullName>
    </recommendedName>
</protein>
<dbReference type="InterPro" id="IPR011051">
    <property type="entry name" value="RmlC_Cupin_sf"/>
</dbReference>
<evidence type="ECO:0000259" key="2">
    <source>
        <dbReference type="Pfam" id="PF07883"/>
    </source>
</evidence>
<reference evidence="3 4" key="1">
    <citation type="journal article" date="2017" name="Nature">
        <title>Atmospheric trace gases support primary production in Antarctic desert surface soil.</title>
        <authorList>
            <person name="Ji M."/>
            <person name="Greening C."/>
            <person name="Vanwonterghem I."/>
            <person name="Carere C.R."/>
            <person name="Bay S.K."/>
            <person name="Steen J.A."/>
            <person name="Montgomery K."/>
            <person name="Lines T."/>
            <person name="Beardall J."/>
            <person name="van Dorst J."/>
            <person name="Snape I."/>
            <person name="Stott M.B."/>
            <person name="Hugenholtz P."/>
            <person name="Ferrari B.C."/>
        </authorList>
    </citation>
    <scope>NUCLEOTIDE SEQUENCE [LARGE SCALE GENOMIC DNA]</scope>
    <source>
        <strain evidence="3">RRmetagenome_bin12</strain>
    </source>
</reference>
<gene>
    <name evidence="3" type="ORF">DLM65_09715</name>
</gene>
<evidence type="ECO:0000256" key="1">
    <source>
        <dbReference type="SAM" id="MobiDB-lite"/>
    </source>
</evidence>